<dbReference type="GO" id="GO:0030976">
    <property type="term" value="F:thiamine pyrophosphate binding"/>
    <property type="evidence" value="ECO:0007669"/>
    <property type="project" value="UniProtKB-UniRule"/>
</dbReference>
<proteinExistence type="inferred from homology"/>
<feature type="region of interest" description="Disordered" evidence="11">
    <location>
        <begin position="1"/>
        <end position="40"/>
    </location>
</feature>
<dbReference type="GO" id="GO:0005948">
    <property type="term" value="C:acetolactate synthase complex"/>
    <property type="evidence" value="ECO:0007669"/>
    <property type="project" value="TreeGrafter"/>
</dbReference>
<evidence type="ECO:0000259" key="14">
    <source>
        <dbReference type="Pfam" id="PF02776"/>
    </source>
</evidence>
<dbReference type="PANTHER" id="PTHR18968:SF13">
    <property type="entry name" value="ACETOLACTATE SYNTHASE CATALYTIC SUBUNIT, MITOCHONDRIAL"/>
    <property type="match status" value="1"/>
</dbReference>
<evidence type="ECO:0000256" key="6">
    <source>
        <dbReference type="ARBA" id="ARBA00022723"/>
    </source>
</evidence>
<comment type="caution">
    <text evidence="15">The sequence shown here is derived from an EMBL/GenBank/DDBJ whole genome shotgun (WGS) entry which is preliminary data.</text>
</comment>
<feature type="domain" description="Thiamine pyrophosphate enzyme N-terminal TPP-binding" evidence="14">
    <location>
        <begin position="47"/>
        <end position="161"/>
    </location>
</feature>
<keyword evidence="6 10" id="KW-0479">Metal-binding</keyword>
<dbReference type="InterPro" id="IPR012000">
    <property type="entry name" value="Thiamin_PyroP_enz_cen_dom"/>
</dbReference>
<dbReference type="UniPathway" id="UPA00047">
    <property type="reaction ID" value="UER00055"/>
</dbReference>
<dbReference type="GO" id="GO:0044272">
    <property type="term" value="P:sulfur compound biosynthetic process"/>
    <property type="evidence" value="ECO:0007669"/>
    <property type="project" value="UniProtKB-ARBA"/>
</dbReference>
<evidence type="ECO:0000256" key="2">
    <source>
        <dbReference type="ARBA" id="ARBA00005025"/>
    </source>
</evidence>
<dbReference type="Pfam" id="PF02776">
    <property type="entry name" value="TPP_enzyme_N"/>
    <property type="match status" value="1"/>
</dbReference>
<dbReference type="PANTHER" id="PTHR18968">
    <property type="entry name" value="THIAMINE PYROPHOSPHATE ENZYMES"/>
    <property type="match status" value="1"/>
</dbReference>
<dbReference type="EMBL" id="DUIH01000021">
    <property type="protein sequence ID" value="HIH70235.1"/>
    <property type="molecule type" value="Genomic_DNA"/>
</dbReference>
<evidence type="ECO:0000256" key="8">
    <source>
        <dbReference type="ARBA" id="ARBA00023052"/>
    </source>
</evidence>
<evidence type="ECO:0000256" key="1">
    <source>
        <dbReference type="ARBA" id="ARBA00004974"/>
    </source>
</evidence>
<keyword evidence="7 10" id="KW-0460">Magnesium</keyword>
<dbReference type="NCBIfam" id="TIGR00118">
    <property type="entry name" value="acolac_lg"/>
    <property type="match status" value="1"/>
</dbReference>
<dbReference type="AlphaFoldDB" id="A0A832W0J8"/>
<keyword evidence="8 10" id="KW-0786">Thiamine pyrophosphate</keyword>
<keyword evidence="5 10" id="KW-0808">Transferase</keyword>
<dbReference type="Pfam" id="PF00205">
    <property type="entry name" value="TPP_enzyme_M"/>
    <property type="match status" value="1"/>
</dbReference>
<dbReference type="SUPFAM" id="SSF52518">
    <property type="entry name" value="Thiamin diphosphate-binding fold (THDP-binding)"/>
    <property type="match status" value="2"/>
</dbReference>
<dbReference type="UniPathway" id="UPA00049">
    <property type="reaction ID" value="UER00059"/>
</dbReference>
<evidence type="ECO:0000256" key="5">
    <source>
        <dbReference type="ARBA" id="ARBA00022679"/>
    </source>
</evidence>
<name>A0A832W0J8_9EURY</name>
<evidence type="ECO:0000313" key="15">
    <source>
        <dbReference type="EMBL" id="HIH70235.1"/>
    </source>
</evidence>
<evidence type="ECO:0000256" key="7">
    <source>
        <dbReference type="ARBA" id="ARBA00022842"/>
    </source>
</evidence>
<dbReference type="GO" id="GO:0009097">
    <property type="term" value="P:isoleucine biosynthetic process"/>
    <property type="evidence" value="ECO:0007669"/>
    <property type="project" value="UniProtKB-UniPathway"/>
</dbReference>
<keyword evidence="4 10" id="KW-0028">Amino-acid biosynthesis</keyword>
<comment type="similarity">
    <text evidence="3 10">Belongs to the TPP enzyme family.</text>
</comment>
<dbReference type="FunFam" id="3.40.50.970:FF:000007">
    <property type="entry name" value="Acetolactate synthase"/>
    <property type="match status" value="1"/>
</dbReference>
<dbReference type="InterPro" id="IPR045229">
    <property type="entry name" value="TPP_enz"/>
</dbReference>
<dbReference type="InterPro" id="IPR029061">
    <property type="entry name" value="THDP-binding"/>
</dbReference>
<evidence type="ECO:0000259" key="12">
    <source>
        <dbReference type="Pfam" id="PF00205"/>
    </source>
</evidence>
<dbReference type="InterPro" id="IPR029035">
    <property type="entry name" value="DHS-like_NAD/FAD-binding_dom"/>
</dbReference>
<feature type="compositionally biased region" description="Polar residues" evidence="11">
    <location>
        <begin position="21"/>
        <end position="35"/>
    </location>
</feature>
<evidence type="ECO:0000256" key="11">
    <source>
        <dbReference type="SAM" id="MobiDB-lite"/>
    </source>
</evidence>
<comment type="pathway">
    <text evidence="2 10">Amino-acid biosynthesis; L-valine biosynthesis; L-valine from pyruvate: step 1/4.</text>
</comment>
<evidence type="ECO:0000313" key="16">
    <source>
        <dbReference type="Proteomes" id="UP000600363"/>
    </source>
</evidence>
<evidence type="ECO:0000256" key="3">
    <source>
        <dbReference type="ARBA" id="ARBA00007812"/>
    </source>
</evidence>
<gene>
    <name evidence="15" type="ORF">HA299_06470</name>
</gene>
<accession>A0A832W0J8</accession>
<dbReference type="GO" id="GO:0050660">
    <property type="term" value="F:flavin adenine dinucleotide binding"/>
    <property type="evidence" value="ECO:0007669"/>
    <property type="project" value="InterPro"/>
</dbReference>
<evidence type="ECO:0000256" key="9">
    <source>
        <dbReference type="ARBA" id="ARBA00023304"/>
    </source>
</evidence>
<dbReference type="InterPro" id="IPR039368">
    <property type="entry name" value="AHAS_TPP"/>
</dbReference>
<dbReference type="GO" id="GO:0000287">
    <property type="term" value="F:magnesium ion binding"/>
    <property type="evidence" value="ECO:0007669"/>
    <property type="project" value="UniProtKB-UniRule"/>
</dbReference>
<dbReference type="PROSITE" id="PS00187">
    <property type="entry name" value="TPP_ENZYMES"/>
    <property type="match status" value="1"/>
</dbReference>
<dbReference type="Pfam" id="PF02775">
    <property type="entry name" value="TPP_enzyme_C"/>
    <property type="match status" value="1"/>
</dbReference>
<dbReference type="InterPro" id="IPR011766">
    <property type="entry name" value="TPP_enzyme_TPP-bd"/>
</dbReference>
<dbReference type="Gene3D" id="3.40.50.970">
    <property type="match status" value="2"/>
</dbReference>
<sequence length="597" mass="65340">MLPHSQRRDRRGRQAAAPTQKHLNNTPKSGTVSNTHGGGLLSGNRITGAKAIIESLRKEGVDIIFGYPGGAILPTYDALFDSDIRHILVRHEQSAAHAADGYARATGKVGVCMATSGPGATNLITGIANAYMDSVPLVVFTGQVPRPLIGNDAFQEVDIKGITMPITKHSYLVQDASEIPKIIKEAFYIASTGRPGPVLIDLPKDVTTEEIEFEYPAEVNLRGYRPKLMGNEQQIKRAALAIAKAERPVIYVGGGAIISNAAEEVRALAEKIMAPVATTLMGIGVFPEDHPLALHMLGMHGTKYANYAVQESDLLIAIGVRFDDRVTGKVDSFAPEAKIIHIDIDPAEIGKNVRVDIPIVGDCKHVLQSLLKYVDRCRSERWIERIKQWKREFPLQYEYSDAVIKPQYVVERIHKACKDAIIVTEVGQNQMWAAQFFTYTEPRTFISPGGLGPMGYGFPAAIGAKLGRPDKTVFDIAGDGSFQMNSHELATAVKSNVPVIVAILNNGYLGMVRQWQELFFCRRYSETCIEGSVDFVKLAEAYGALGLRAERPSEVDDVIEEALRANRPTVIDFVCDPEENVFPMVPAGASINEMLEG</sequence>
<feature type="domain" description="Thiamine pyrophosphate enzyme central" evidence="12">
    <location>
        <begin position="235"/>
        <end position="370"/>
    </location>
</feature>
<protein>
    <recommendedName>
        <fullName evidence="10">Acetolactate synthase</fullName>
        <ecNumber evidence="10">2.2.1.6</ecNumber>
    </recommendedName>
</protein>
<comment type="pathway">
    <text evidence="1 10">Amino-acid biosynthesis; L-isoleucine biosynthesis; L-isoleucine from 2-oxobutanoate: step 1/4.</text>
</comment>
<dbReference type="GO" id="GO:0009099">
    <property type="term" value="P:L-valine biosynthetic process"/>
    <property type="evidence" value="ECO:0007669"/>
    <property type="project" value="UniProtKB-UniPathway"/>
</dbReference>
<dbReference type="InterPro" id="IPR000399">
    <property type="entry name" value="TPP-bd_CS"/>
</dbReference>
<dbReference type="CDD" id="cd02015">
    <property type="entry name" value="TPP_AHAS"/>
    <property type="match status" value="1"/>
</dbReference>
<keyword evidence="9 10" id="KW-0100">Branched-chain amino acid biosynthesis</keyword>
<dbReference type="FunFam" id="3.40.50.1220:FF:000008">
    <property type="entry name" value="Acetolactate synthase"/>
    <property type="match status" value="1"/>
</dbReference>
<comment type="cofactor">
    <cofactor evidence="10">
        <name>Mg(2+)</name>
        <dbReference type="ChEBI" id="CHEBI:18420"/>
    </cofactor>
    <text evidence="10">Binds 1 Mg(2+) ion per subunit.</text>
</comment>
<dbReference type="Proteomes" id="UP000600363">
    <property type="component" value="Unassembled WGS sequence"/>
</dbReference>
<feature type="compositionally biased region" description="Basic residues" evidence="11">
    <location>
        <begin position="1"/>
        <end position="13"/>
    </location>
</feature>
<dbReference type="InterPro" id="IPR012001">
    <property type="entry name" value="Thiamin_PyroP_enz_TPP-bd_dom"/>
</dbReference>
<feature type="domain" description="Thiamine pyrophosphate enzyme TPP-binding" evidence="13">
    <location>
        <begin position="426"/>
        <end position="573"/>
    </location>
</feature>
<evidence type="ECO:0000256" key="10">
    <source>
        <dbReference type="RuleBase" id="RU003591"/>
    </source>
</evidence>
<evidence type="ECO:0000256" key="4">
    <source>
        <dbReference type="ARBA" id="ARBA00022605"/>
    </source>
</evidence>
<evidence type="ECO:0000259" key="13">
    <source>
        <dbReference type="Pfam" id="PF02775"/>
    </source>
</evidence>
<comment type="catalytic activity">
    <reaction evidence="10">
        <text>2 pyruvate + H(+) = (2S)-2-acetolactate + CO2</text>
        <dbReference type="Rhea" id="RHEA:25249"/>
        <dbReference type="ChEBI" id="CHEBI:15361"/>
        <dbReference type="ChEBI" id="CHEBI:15378"/>
        <dbReference type="ChEBI" id="CHEBI:16526"/>
        <dbReference type="ChEBI" id="CHEBI:58476"/>
        <dbReference type="EC" id="2.2.1.6"/>
    </reaction>
</comment>
<dbReference type="NCBIfam" id="NF004710">
    <property type="entry name" value="PRK06048.1"/>
    <property type="match status" value="1"/>
</dbReference>
<organism evidence="15 16">
    <name type="scientific">Methermicoccus shengliensis</name>
    <dbReference type="NCBI Taxonomy" id="660064"/>
    <lineage>
        <taxon>Archaea</taxon>
        <taxon>Methanobacteriati</taxon>
        <taxon>Methanobacteriota</taxon>
        <taxon>Stenosarchaea group</taxon>
        <taxon>Methanomicrobia</taxon>
        <taxon>Methanosarcinales</taxon>
        <taxon>Methermicoccaceae</taxon>
        <taxon>Methermicoccus</taxon>
    </lineage>
</organism>
<dbReference type="SUPFAM" id="SSF52467">
    <property type="entry name" value="DHS-like NAD/FAD-binding domain"/>
    <property type="match status" value="1"/>
</dbReference>
<dbReference type="CDD" id="cd07035">
    <property type="entry name" value="TPP_PYR_POX_like"/>
    <property type="match status" value="1"/>
</dbReference>
<dbReference type="GO" id="GO:0003984">
    <property type="term" value="F:acetolactate synthase activity"/>
    <property type="evidence" value="ECO:0007669"/>
    <property type="project" value="UniProtKB-EC"/>
</dbReference>
<reference evidence="15" key="1">
    <citation type="journal article" date="2020" name="bioRxiv">
        <title>A rank-normalized archaeal taxonomy based on genome phylogeny resolves widespread incomplete and uneven classifications.</title>
        <authorList>
            <person name="Rinke C."/>
            <person name="Chuvochina M."/>
            <person name="Mussig A.J."/>
            <person name="Chaumeil P.-A."/>
            <person name="Waite D.W."/>
            <person name="Whitman W.B."/>
            <person name="Parks D.H."/>
            <person name="Hugenholtz P."/>
        </authorList>
    </citation>
    <scope>NUCLEOTIDE SEQUENCE</scope>
    <source>
        <strain evidence="15">UBA12518</strain>
    </source>
</reference>
<comment type="cofactor">
    <cofactor evidence="10">
        <name>thiamine diphosphate</name>
        <dbReference type="ChEBI" id="CHEBI:58937"/>
    </cofactor>
    <text evidence="10">Binds 1 thiamine pyrophosphate per subunit.</text>
</comment>
<dbReference type="Gene3D" id="3.40.50.1220">
    <property type="entry name" value="TPP-binding domain"/>
    <property type="match status" value="1"/>
</dbReference>
<dbReference type="EC" id="2.2.1.6" evidence="10"/>
<dbReference type="InterPro" id="IPR012846">
    <property type="entry name" value="Acetolactate_synth_lsu"/>
</dbReference>